<comment type="subunit">
    <text evidence="5">Monomer.</text>
</comment>
<evidence type="ECO:0000256" key="14">
    <source>
        <dbReference type="RuleBase" id="RU361134"/>
    </source>
</evidence>
<dbReference type="SUPFAM" id="SSF51445">
    <property type="entry name" value="(Trans)glycosidases"/>
    <property type="match status" value="1"/>
</dbReference>
<evidence type="ECO:0000313" key="18">
    <source>
        <dbReference type="EMBL" id="AIJ02077.1"/>
    </source>
</evidence>
<proteinExistence type="evidence at transcript level"/>
<keyword evidence="10" id="KW-0868">Chloride</keyword>
<dbReference type="InterPro" id="IPR006046">
    <property type="entry name" value="Alpha_amylase"/>
</dbReference>
<evidence type="ECO:0000256" key="13">
    <source>
        <dbReference type="RuleBase" id="RU003615"/>
    </source>
</evidence>
<feature type="chain" id="PRO_5001714687" description="Alpha-amylase" evidence="15">
    <location>
        <begin position="22"/>
        <end position="712"/>
    </location>
</feature>
<dbReference type="InterPro" id="IPR013780">
    <property type="entry name" value="Glyco_hydro_b"/>
</dbReference>
<dbReference type="OrthoDB" id="550577at2759"/>
<dbReference type="CDD" id="cd11317">
    <property type="entry name" value="AmyAc_bac_euk_AmyA"/>
    <property type="match status" value="1"/>
</dbReference>
<comment type="catalytic activity">
    <reaction evidence="1 14">
        <text>Endohydrolysis of (1-&gt;4)-alpha-D-glucosidic linkages in polysaccharides containing three or more (1-&gt;4)-alpha-linked D-glucose units.</text>
        <dbReference type="EC" id="3.2.1.1"/>
    </reaction>
</comment>
<evidence type="ECO:0000256" key="7">
    <source>
        <dbReference type="ARBA" id="ARBA00022723"/>
    </source>
</evidence>
<evidence type="ECO:0000259" key="17">
    <source>
        <dbReference type="SMART" id="SM00642"/>
    </source>
</evidence>
<feature type="signal peptide" evidence="15">
    <location>
        <begin position="1"/>
        <end position="21"/>
    </location>
</feature>
<dbReference type="InterPro" id="IPR006047">
    <property type="entry name" value="GH13_cat_dom"/>
</dbReference>
<dbReference type="EMBL" id="KM077129">
    <property type="protein sequence ID" value="AIJ02077.1"/>
    <property type="molecule type" value="mRNA"/>
</dbReference>
<dbReference type="SMART" id="SM00632">
    <property type="entry name" value="Aamy_C"/>
    <property type="match status" value="1"/>
</dbReference>
<evidence type="ECO:0000256" key="12">
    <source>
        <dbReference type="ARBA" id="ARBA00023295"/>
    </source>
</evidence>
<evidence type="ECO:0000256" key="10">
    <source>
        <dbReference type="ARBA" id="ARBA00023214"/>
    </source>
</evidence>
<dbReference type="GO" id="GO:0046872">
    <property type="term" value="F:metal ion binding"/>
    <property type="evidence" value="ECO:0007669"/>
    <property type="project" value="UniProtKB-KW"/>
</dbReference>
<evidence type="ECO:0000256" key="5">
    <source>
        <dbReference type="ARBA" id="ARBA00011245"/>
    </source>
</evidence>
<evidence type="ECO:0000256" key="4">
    <source>
        <dbReference type="ARBA" id="ARBA00008061"/>
    </source>
</evidence>
<evidence type="ECO:0000259" key="16">
    <source>
        <dbReference type="SMART" id="SM00632"/>
    </source>
</evidence>
<dbReference type="GO" id="GO:0004556">
    <property type="term" value="F:alpha-amylase activity"/>
    <property type="evidence" value="ECO:0007669"/>
    <property type="project" value="UniProtKB-UniRule"/>
</dbReference>
<comment type="similarity">
    <text evidence="4 13">Belongs to the glycosyl hydrolase 13 family.</text>
</comment>
<sequence length="712" mass="77000">MGSAGLYSLVLVLLWAGGGRAGVGYENPACDGKTVIVHLFEWRWTDVALECERFLAHAGYCGVQVSPPNEHLTNPPEYPYPWWQRYQPVSYKLVSRSGSEDEFEDMVRRCNAVGVRIFVDAVVNHMAALGRKGTGSGGTAFDGDAHDFPGVPYTAEHFTPKELCPSHDGNVNNYGDPFNVRNCNLVALTDLYGASDYVRTTVAGYFSKLVDIGVAGFRVDAAKHMWPEDLAAMMDLTNDLNPAQGFPANTRPFFYLEVIDRNDGAVTVQEYYGMGRVTEFRYSQKIAWGVQNPGQLEGVYDPGWGMADPDKAFVFVDNHDNQRGHGGAGDILTHKQPKEYTMGVCFSLAHDYGFMRIMSSYYFDNSDQGPPGSSYGGTDDVPINGDGTCGGGWVCEHRWNAITQMVKFRNAVAGTQIANWFQEGDNVAFSRGDKGFFAMSKYGSFDRTLQTGMPAGTYCELISGCANQVTVNGDGTAQISIHNSDEPIFAICVGCDGNGPTVDPNQPTTTPGPTQPPITSGAHRTVVFVHKQTNPGQDLFIRGGIDSAHRPGCTENADADACAIDIAVSSLGADAHYAKYDAWRVGDTKLDWYGGQGGQGSYMGQAASGSPLAWTTSQVGGAGHQDLNTFGEHYWMIDMEMDCGQTEGGWFELKAFLTNAGSGWEADINQVSSCKGSAGGSKPYASNNHMGKCGFLNVFEFSGSSCQIDVLP</sequence>
<dbReference type="InterPro" id="IPR017853">
    <property type="entry name" value="GH"/>
</dbReference>
<evidence type="ECO:0000256" key="11">
    <source>
        <dbReference type="ARBA" id="ARBA00023277"/>
    </source>
</evidence>
<dbReference type="InterPro" id="IPR006048">
    <property type="entry name" value="A-amylase/branching_C"/>
</dbReference>
<evidence type="ECO:0000256" key="15">
    <source>
        <dbReference type="SAM" id="SignalP"/>
    </source>
</evidence>
<protein>
    <recommendedName>
        <fullName evidence="6 14">Alpha-amylase</fullName>
        <ecNumber evidence="6 14">3.2.1.1</ecNumber>
    </recommendedName>
</protein>
<keyword evidence="11 14" id="KW-0119">Carbohydrate metabolism</keyword>
<keyword evidence="8 14" id="KW-0378">Hydrolase</keyword>
<dbReference type="EC" id="3.2.1.1" evidence="6 14"/>
<keyword evidence="9" id="KW-0106">Calcium</keyword>
<evidence type="ECO:0000256" key="8">
    <source>
        <dbReference type="ARBA" id="ARBA00022801"/>
    </source>
</evidence>
<keyword evidence="7" id="KW-0479">Metal-binding</keyword>
<dbReference type="SUPFAM" id="SSF51011">
    <property type="entry name" value="Glycosyl hydrolase domain"/>
    <property type="match status" value="1"/>
</dbReference>
<accession>A0A076L3F4</accession>
<feature type="domain" description="Alpha-amylase C-terminal" evidence="16">
    <location>
        <begin position="418"/>
        <end position="496"/>
    </location>
</feature>
<keyword evidence="15" id="KW-0732">Signal</keyword>
<reference evidence="18" key="1">
    <citation type="journal article" date="2014" name="Comp. Biochem. Physiol. Part D Genomics Proteomics">
        <title>RNA-Seq reveals the dynamic and diverse features of digestive enzymes during early development of Pacific white shrimp Litopenaeus vannamei.</title>
        <authorList>
            <person name="Wei J."/>
            <person name="Zhang X."/>
            <person name="Yu Y."/>
            <person name="Li F."/>
            <person name="Xiang J."/>
        </authorList>
    </citation>
    <scope>NUCLEOTIDE SEQUENCE</scope>
    <source>
        <strain evidence="18">Amy_lv_d1</strain>
    </source>
</reference>
<comment type="cofactor">
    <cofactor evidence="2">
        <name>Ca(2+)</name>
        <dbReference type="ChEBI" id="CHEBI:29108"/>
    </cofactor>
</comment>
<evidence type="ECO:0000256" key="9">
    <source>
        <dbReference type="ARBA" id="ARBA00022837"/>
    </source>
</evidence>
<comment type="cofactor">
    <cofactor evidence="3">
        <name>chloride</name>
        <dbReference type="ChEBI" id="CHEBI:17996"/>
    </cofactor>
</comment>
<dbReference type="Pfam" id="PF02806">
    <property type="entry name" value="Alpha-amylase_C"/>
    <property type="match status" value="1"/>
</dbReference>
<dbReference type="PRINTS" id="PR00110">
    <property type="entry name" value="ALPHAAMYLASE"/>
</dbReference>
<dbReference type="SMART" id="SM00642">
    <property type="entry name" value="Aamy"/>
    <property type="match status" value="1"/>
</dbReference>
<feature type="domain" description="Glycosyl hydrolase family 13 catalytic" evidence="17">
    <location>
        <begin position="34"/>
        <end position="409"/>
    </location>
</feature>
<evidence type="ECO:0000256" key="1">
    <source>
        <dbReference type="ARBA" id="ARBA00000548"/>
    </source>
</evidence>
<name>A0A076L3F4_PENVA</name>
<evidence type="ECO:0000256" key="3">
    <source>
        <dbReference type="ARBA" id="ARBA00001923"/>
    </source>
</evidence>
<evidence type="ECO:0000256" key="2">
    <source>
        <dbReference type="ARBA" id="ARBA00001913"/>
    </source>
</evidence>
<keyword evidence="12 14" id="KW-0326">Glycosidase</keyword>
<evidence type="ECO:0000256" key="6">
    <source>
        <dbReference type="ARBA" id="ARBA00012595"/>
    </source>
</evidence>
<organism evidence="18">
    <name type="scientific">Penaeus vannamei</name>
    <name type="common">Whiteleg shrimp</name>
    <name type="synonym">Litopenaeus vannamei</name>
    <dbReference type="NCBI Taxonomy" id="6689"/>
    <lineage>
        <taxon>Eukaryota</taxon>
        <taxon>Metazoa</taxon>
        <taxon>Ecdysozoa</taxon>
        <taxon>Arthropoda</taxon>
        <taxon>Crustacea</taxon>
        <taxon>Multicrustacea</taxon>
        <taxon>Malacostraca</taxon>
        <taxon>Eumalacostraca</taxon>
        <taxon>Eucarida</taxon>
        <taxon>Decapoda</taxon>
        <taxon>Dendrobranchiata</taxon>
        <taxon>Penaeoidea</taxon>
        <taxon>Penaeidae</taxon>
        <taxon>Penaeus</taxon>
    </lineage>
</organism>
<dbReference type="GO" id="GO:0005975">
    <property type="term" value="P:carbohydrate metabolic process"/>
    <property type="evidence" value="ECO:0007669"/>
    <property type="project" value="InterPro"/>
</dbReference>
<dbReference type="Gene3D" id="3.20.20.80">
    <property type="entry name" value="Glycosidases"/>
    <property type="match status" value="1"/>
</dbReference>
<dbReference type="AlphaFoldDB" id="A0A076L3F4"/>
<dbReference type="Gene3D" id="2.60.40.1180">
    <property type="entry name" value="Golgi alpha-mannosidase II"/>
    <property type="match status" value="1"/>
</dbReference>
<dbReference type="InterPro" id="IPR031319">
    <property type="entry name" value="A-amylase_C"/>
</dbReference>
<dbReference type="Pfam" id="PF00128">
    <property type="entry name" value="Alpha-amylase"/>
    <property type="match status" value="1"/>
</dbReference>
<dbReference type="PANTHER" id="PTHR43447">
    <property type="entry name" value="ALPHA-AMYLASE"/>
    <property type="match status" value="1"/>
</dbReference>